<reference evidence="2" key="1">
    <citation type="journal article" date="2021" name="Proc. Natl. Acad. Sci. U.S.A.">
        <title>A Catalog of Tens of Thousands of Viruses from Human Metagenomes Reveals Hidden Associations with Chronic Diseases.</title>
        <authorList>
            <person name="Tisza M.J."/>
            <person name="Buck C.B."/>
        </authorList>
    </citation>
    <scope>NUCLEOTIDE SEQUENCE</scope>
    <source>
        <strain evidence="2">Ctj3P51</strain>
    </source>
</reference>
<name>A0A8S5NNY4_9CAUD</name>
<organism evidence="2">
    <name type="scientific">Myoviridae sp. ctj3P51</name>
    <dbReference type="NCBI Taxonomy" id="2826687"/>
    <lineage>
        <taxon>Viruses</taxon>
        <taxon>Duplodnaviria</taxon>
        <taxon>Heunggongvirae</taxon>
        <taxon>Uroviricota</taxon>
        <taxon>Caudoviricetes</taxon>
    </lineage>
</organism>
<evidence type="ECO:0000313" key="2">
    <source>
        <dbReference type="EMBL" id="DAD96446.1"/>
    </source>
</evidence>
<sequence>MKPSTMAQPTTRSRTSFVGSANPVIRDII</sequence>
<feature type="region of interest" description="Disordered" evidence="1">
    <location>
        <begin position="1"/>
        <end position="23"/>
    </location>
</feature>
<accession>A0A8S5NNY4</accession>
<evidence type="ECO:0000256" key="1">
    <source>
        <dbReference type="SAM" id="MobiDB-lite"/>
    </source>
</evidence>
<protein>
    <submittedName>
        <fullName evidence="2">Uncharacterized protein</fullName>
    </submittedName>
</protein>
<feature type="compositionally biased region" description="Polar residues" evidence="1">
    <location>
        <begin position="1"/>
        <end position="19"/>
    </location>
</feature>
<dbReference type="EMBL" id="BK015217">
    <property type="protein sequence ID" value="DAD96446.1"/>
    <property type="molecule type" value="Genomic_DNA"/>
</dbReference>
<proteinExistence type="predicted"/>